<name>A0A3E0W386_9MICO</name>
<accession>A0A3E0W386</accession>
<proteinExistence type="predicted"/>
<gene>
    <name evidence="2" type="ORF">B7R22_06735</name>
</gene>
<organism evidence="2 3">
    <name type="scientific">Subtercola boreus</name>
    <dbReference type="NCBI Taxonomy" id="120213"/>
    <lineage>
        <taxon>Bacteria</taxon>
        <taxon>Bacillati</taxon>
        <taxon>Actinomycetota</taxon>
        <taxon>Actinomycetes</taxon>
        <taxon>Micrococcales</taxon>
        <taxon>Microbacteriaceae</taxon>
        <taxon>Subtercola</taxon>
    </lineage>
</organism>
<evidence type="ECO:0000313" key="3">
    <source>
        <dbReference type="Proteomes" id="UP000256541"/>
    </source>
</evidence>
<dbReference type="Pfam" id="PF20229">
    <property type="entry name" value="ChrB_N"/>
    <property type="match status" value="1"/>
</dbReference>
<feature type="domain" description="ChrB N-terminal" evidence="1">
    <location>
        <begin position="21"/>
        <end position="176"/>
    </location>
</feature>
<comment type="caution">
    <text evidence="2">The sequence shown here is derived from an EMBL/GenBank/DDBJ whole genome shotgun (WGS) entry which is preliminary data.</text>
</comment>
<dbReference type="Proteomes" id="UP000256541">
    <property type="component" value="Unassembled WGS sequence"/>
</dbReference>
<reference evidence="2 3" key="1">
    <citation type="submission" date="2017-04" db="EMBL/GenBank/DDBJ databases">
        <title>Comparative genome analysis of Subtercola boreus.</title>
        <authorList>
            <person name="Cho Y.-J."/>
            <person name="Cho A."/>
            <person name="Kim O.-S."/>
            <person name="Lee J.-I."/>
        </authorList>
    </citation>
    <scope>NUCLEOTIDE SEQUENCE [LARGE SCALE GENOMIC DNA]</scope>
    <source>
        <strain evidence="2 3">P27479</strain>
    </source>
</reference>
<protein>
    <submittedName>
        <fullName evidence="2">Chromate resistance protein ChrB</fullName>
    </submittedName>
</protein>
<dbReference type="InterPro" id="IPR046858">
    <property type="entry name" value="ChrB_N"/>
</dbReference>
<dbReference type="AlphaFoldDB" id="A0A3E0W386"/>
<dbReference type="EMBL" id="NBXB01000020">
    <property type="protein sequence ID" value="RFA15557.1"/>
    <property type="molecule type" value="Genomic_DNA"/>
</dbReference>
<evidence type="ECO:0000259" key="1">
    <source>
        <dbReference type="Pfam" id="PF20229"/>
    </source>
</evidence>
<sequence>MSDTQWVLLIVQLSAEPSRHRVAVWRELRRAGAVPVSAGTWGMPAGPAFQPAVDRAAELCHKGGGVLAVIDASPRDEASAMLIETAYRAARVDEWNEFEADCGKFEAEIAREIAKQKFTFGELEEEEQSLERLRRWYLDLMKRDVLGLPEAHTAEQRLHACESVLEGYAEMVYDVMRGTTPTADTPATQSEQTSL</sequence>
<evidence type="ECO:0000313" key="2">
    <source>
        <dbReference type="EMBL" id="RFA15557.1"/>
    </source>
</evidence>
<dbReference type="OrthoDB" id="3790780at2"/>